<keyword evidence="1" id="KW-0472">Membrane</keyword>
<dbReference type="OrthoDB" id="10371237at2759"/>
<reference evidence="3" key="1">
    <citation type="submission" date="2025-08" db="UniProtKB">
        <authorList>
            <consortium name="RefSeq"/>
        </authorList>
    </citation>
    <scope>IDENTIFICATION</scope>
    <source>
        <tissue evidence="3">Tentacle</tissue>
    </source>
</reference>
<dbReference type="AlphaFoldDB" id="A0A6P8ID11"/>
<sequence length="225" mass="25639">MDTSIKNEPSFWRPWLNDDQDTITCVDQGTLTSNDWVTRVILLCLTMYSMYLAGFASPPRKRMRVYYTDEQRQDMRRIYDPEVRAVIKRQLTVDLKAKKKQIQEYLRKRTGVRRRDTVNSNNPARHAIPAMLTGSLATTSPASQTTVTTTTNHLRTSTTCMTSVSPVNKPSDPLEESLTLDSIVMVPFLRINGGAKADCESDDDYCYVSAAKFLGFYRITDDRSD</sequence>
<organism evidence="2 3">
    <name type="scientific">Actinia tenebrosa</name>
    <name type="common">Australian red waratah sea anemone</name>
    <dbReference type="NCBI Taxonomy" id="6105"/>
    <lineage>
        <taxon>Eukaryota</taxon>
        <taxon>Metazoa</taxon>
        <taxon>Cnidaria</taxon>
        <taxon>Anthozoa</taxon>
        <taxon>Hexacorallia</taxon>
        <taxon>Actiniaria</taxon>
        <taxon>Actiniidae</taxon>
        <taxon>Actinia</taxon>
    </lineage>
</organism>
<feature type="transmembrane region" description="Helical" evidence="1">
    <location>
        <begin position="36"/>
        <end position="56"/>
    </location>
</feature>
<proteinExistence type="predicted"/>
<dbReference type="Proteomes" id="UP000515163">
    <property type="component" value="Unplaced"/>
</dbReference>
<keyword evidence="1" id="KW-1133">Transmembrane helix</keyword>
<evidence type="ECO:0000256" key="1">
    <source>
        <dbReference type="SAM" id="Phobius"/>
    </source>
</evidence>
<evidence type="ECO:0000313" key="3">
    <source>
        <dbReference type="RefSeq" id="XP_031563130.1"/>
    </source>
</evidence>
<accession>A0A6P8ID11</accession>
<keyword evidence="2" id="KW-1185">Reference proteome</keyword>
<evidence type="ECO:0000313" key="2">
    <source>
        <dbReference type="Proteomes" id="UP000515163"/>
    </source>
</evidence>
<dbReference type="GeneID" id="116298732"/>
<name>A0A6P8ID11_ACTTE</name>
<dbReference type="KEGG" id="aten:116298732"/>
<keyword evidence="1" id="KW-0812">Transmembrane</keyword>
<dbReference type="InParanoid" id="A0A6P8ID11"/>
<dbReference type="RefSeq" id="XP_031563130.1">
    <property type="nucleotide sequence ID" value="XM_031707270.1"/>
</dbReference>
<gene>
    <name evidence="3" type="primary">LOC116298732</name>
</gene>
<protein>
    <submittedName>
        <fullName evidence="3">Uncharacterized protein LOC116298732 isoform X1</fullName>
    </submittedName>
</protein>